<reference evidence="3" key="2">
    <citation type="submission" date="2021-01" db="EMBL/GenBank/DDBJ databases">
        <authorList>
            <person name="Schikora-Tamarit M.A."/>
        </authorList>
    </citation>
    <scope>NUCLEOTIDE SEQUENCE</scope>
    <source>
        <strain evidence="3">CBS2887</strain>
    </source>
</reference>
<dbReference type="EMBL" id="JAEUBG010005301">
    <property type="protein sequence ID" value="KAH3676284.1"/>
    <property type="molecule type" value="Genomic_DNA"/>
</dbReference>
<sequence>MVWIVGELTNVVWIILLGEFNGDNIGIQGLDMVWIQVGVTEVRVDLSGVLDTGSGDSERFSSPLVVIFLGLLRNIDSWERPSQDGDWTRQHTLHWLGSDGLGIDGFLDGHWGWSRNITDNDWWSDVSGTVGLDPTVGGEGETLQLFTKVLNHIVSLWFTVNQNVQVDFFLESDNLFDFGLNELLVGFWGELTLGKLVSVDSDVLGLWEGTNGGGWEQWQLVNLFLFLDSFDEWGGTTTQLVGDLSDSLLDSSVVGDGGFGSGLDGGSVGGEGFRDIFTRNVLGNNNNFVQLLGGKGEEIFNFSRQLLFVVQVNWSVQQRRRGGNDNSVGTQLGNSSLSNGRGSSGIGLPDVSTVNNTDRQLLFWLQSGNDTFQLFWSSDQIDVDGSNWSRLDSFNVWNNSTKVSGQGDFW</sequence>
<dbReference type="OrthoDB" id="5150406at2759"/>
<evidence type="ECO:0000313" key="3">
    <source>
        <dbReference type="EMBL" id="KAH3676284.1"/>
    </source>
</evidence>
<proteinExistence type="predicted"/>
<feature type="chain" id="PRO_5040230442" evidence="2">
    <location>
        <begin position="23"/>
        <end position="410"/>
    </location>
</feature>
<accession>A0A9P8PRR9</accession>
<comment type="caution">
    <text evidence="3">The sequence shown here is derived from an EMBL/GenBank/DDBJ whole genome shotgun (WGS) entry which is preliminary data.</text>
</comment>
<name>A0A9P8PRR9_WICPI</name>
<feature type="compositionally biased region" description="Low complexity" evidence="1">
    <location>
        <begin position="332"/>
        <end position="341"/>
    </location>
</feature>
<evidence type="ECO:0000313" key="4">
    <source>
        <dbReference type="Proteomes" id="UP000774326"/>
    </source>
</evidence>
<evidence type="ECO:0000256" key="1">
    <source>
        <dbReference type="SAM" id="MobiDB-lite"/>
    </source>
</evidence>
<feature type="signal peptide" evidence="2">
    <location>
        <begin position="1"/>
        <end position="22"/>
    </location>
</feature>
<dbReference type="AlphaFoldDB" id="A0A9P8PRR9"/>
<keyword evidence="2" id="KW-0732">Signal</keyword>
<protein>
    <submittedName>
        <fullName evidence="3">Uncharacterized protein</fullName>
    </submittedName>
</protein>
<evidence type="ECO:0000256" key="2">
    <source>
        <dbReference type="SAM" id="SignalP"/>
    </source>
</evidence>
<reference evidence="3" key="1">
    <citation type="journal article" date="2021" name="Open Biol.">
        <title>Shared evolutionary footprints suggest mitochondrial oxidative damage underlies multiple complex I losses in fungi.</title>
        <authorList>
            <person name="Schikora-Tamarit M.A."/>
            <person name="Marcet-Houben M."/>
            <person name="Nosek J."/>
            <person name="Gabaldon T."/>
        </authorList>
    </citation>
    <scope>NUCLEOTIDE SEQUENCE</scope>
    <source>
        <strain evidence="3">CBS2887</strain>
    </source>
</reference>
<keyword evidence="4" id="KW-1185">Reference proteome</keyword>
<feature type="region of interest" description="Disordered" evidence="1">
    <location>
        <begin position="320"/>
        <end position="344"/>
    </location>
</feature>
<gene>
    <name evidence="3" type="ORF">WICPIJ_009159</name>
</gene>
<organism evidence="3 4">
    <name type="scientific">Wickerhamomyces pijperi</name>
    <name type="common">Yeast</name>
    <name type="synonym">Pichia pijperi</name>
    <dbReference type="NCBI Taxonomy" id="599730"/>
    <lineage>
        <taxon>Eukaryota</taxon>
        <taxon>Fungi</taxon>
        <taxon>Dikarya</taxon>
        <taxon>Ascomycota</taxon>
        <taxon>Saccharomycotina</taxon>
        <taxon>Saccharomycetes</taxon>
        <taxon>Phaffomycetales</taxon>
        <taxon>Wickerhamomycetaceae</taxon>
        <taxon>Wickerhamomyces</taxon>
    </lineage>
</organism>
<dbReference type="Proteomes" id="UP000774326">
    <property type="component" value="Unassembled WGS sequence"/>
</dbReference>